<dbReference type="InterPro" id="IPR017441">
    <property type="entry name" value="Protein_kinase_ATP_BS"/>
</dbReference>
<dbReference type="CDD" id="cd14066">
    <property type="entry name" value="STKc_IRAK"/>
    <property type="match status" value="1"/>
</dbReference>
<comment type="caution">
    <text evidence="19">Lacks conserved residue(s) required for the propagation of feature annotation.</text>
</comment>
<reference evidence="28" key="1">
    <citation type="submission" date="2013-01" db="EMBL/GenBank/DDBJ databases">
        <title>Draft Genome Sequence of a Mulberry Tree, Morus notabilis C.K. Schneid.</title>
        <authorList>
            <person name="He N."/>
            <person name="Zhao S."/>
        </authorList>
    </citation>
    <scope>NUCLEOTIDE SEQUENCE</scope>
</reference>
<dbReference type="Pfam" id="PF01453">
    <property type="entry name" value="B_lectin"/>
    <property type="match status" value="1"/>
</dbReference>
<evidence type="ECO:0000256" key="18">
    <source>
        <dbReference type="ARBA" id="ARBA00048679"/>
    </source>
</evidence>
<dbReference type="Gene3D" id="1.10.510.10">
    <property type="entry name" value="Transferase(Phosphotransferase) domain 1"/>
    <property type="match status" value="1"/>
</dbReference>
<evidence type="ECO:0000256" key="13">
    <source>
        <dbReference type="ARBA" id="ARBA00023136"/>
    </source>
</evidence>
<evidence type="ECO:0000256" key="22">
    <source>
        <dbReference type="SAM" id="SignalP"/>
    </source>
</evidence>
<dbReference type="InterPro" id="IPR000742">
    <property type="entry name" value="EGF"/>
</dbReference>
<accession>W9SVD8</accession>
<dbReference type="SUPFAM" id="SSF56112">
    <property type="entry name" value="Protein kinase-like (PK-like)"/>
    <property type="match status" value="1"/>
</dbReference>
<evidence type="ECO:0000256" key="15">
    <source>
        <dbReference type="ARBA" id="ARBA00023170"/>
    </source>
</evidence>
<feature type="transmembrane region" description="Helical" evidence="21">
    <location>
        <begin position="442"/>
        <end position="462"/>
    </location>
</feature>
<dbReference type="FunFam" id="2.90.10.10:FF:000029">
    <property type="entry name" value="G-type lectin S-receptor-like serine/threonine-protein kinase"/>
    <property type="match status" value="1"/>
</dbReference>
<evidence type="ECO:0000256" key="14">
    <source>
        <dbReference type="ARBA" id="ARBA00023157"/>
    </source>
</evidence>
<dbReference type="FunFam" id="3.30.200.20:FF:000330">
    <property type="entry name" value="G-type lectin S-receptor-like serine/threonine-protein kinase At4g03230"/>
    <property type="match status" value="1"/>
</dbReference>
<dbReference type="Pfam" id="PF07714">
    <property type="entry name" value="PK_Tyr_Ser-Thr"/>
    <property type="match status" value="1"/>
</dbReference>
<evidence type="ECO:0000256" key="11">
    <source>
        <dbReference type="ARBA" id="ARBA00022840"/>
    </source>
</evidence>
<evidence type="ECO:0000256" key="8">
    <source>
        <dbReference type="ARBA" id="ARBA00022734"/>
    </source>
</evidence>
<evidence type="ECO:0000256" key="5">
    <source>
        <dbReference type="ARBA" id="ARBA00022679"/>
    </source>
</evidence>
<dbReference type="InterPro" id="IPR000719">
    <property type="entry name" value="Prot_kinase_dom"/>
</dbReference>
<dbReference type="SMART" id="SM00473">
    <property type="entry name" value="PAN_AP"/>
    <property type="match status" value="1"/>
</dbReference>
<evidence type="ECO:0000256" key="19">
    <source>
        <dbReference type="PROSITE-ProRule" id="PRU00076"/>
    </source>
</evidence>
<dbReference type="EMBL" id="KE346192">
    <property type="protein sequence ID" value="EXC29555.1"/>
    <property type="molecule type" value="Genomic_DNA"/>
</dbReference>
<dbReference type="GO" id="GO:0030246">
    <property type="term" value="F:carbohydrate binding"/>
    <property type="evidence" value="ECO:0007669"/>
    <property type="project" value="UniProtKB-KW"/>
</dbReference>
<name>W9SVD8_9ROSA</name>
<organism evidence="27 28">
    <name type="scientific">Morus notabilis</name>
    <dbReference type="NCBI Taxonomy" id="981085"/>
    <lineage>
        <taxon>Eukaryota</taxon>
        <taxon>Viridiplantae</taxon>
        <taxon>Streptophyta</taxon>
        <taxon>Embryophyta</taxon>
        <taxon>Tracheophyta</taxon>
        <taxon>Spermatophyta</taxon>
        <taxon>Magnoliopsida</taxon>
        <taxon>eudicotyledons</taxon>
        <taxon>Gunneridae</taxon>
        <taxon>Pentapetalae</taxon>
        <taxon>rosids</taxon>
        <taxon>fabids</taxon>
        <taxon>Rosales</taxon>
        <taxon>Moraceae</taxon>
        <taxon>Moreae</taxon>
        <taxon>Morus</taxon>
    </lineage>
</organism>
<evidence type="ECO:0000256" key="21">
    <source>
        <dbReference type="SAM" id="Phobius"/>
    </source>
</evidence>
<evidence type="ECO:0000256" key="7">
    <source>
        <dbReference type="ARBA" id="ARBA00022729"/>
    </source>
</evidence>
<feature type="domain" description="Protein kinase" evidence="23">
    <location>
        <begin position="518"/>
        <end position="802"/>
    </location>
</feature>
<dbReference type="InterPro" id="IPR011009">
    <property type="entry name" value="Kinase-like_dom_sf"/>
</dbReference>
<dbReference type="SUPFAM" id="SSF51110">
    <property type="entry name" value="alpha-D-mannose-specific plant lectins"/>
    <property type="match status" value="1"/>
</dbReference>
<dbReference type="CDD" id="cd01098">
    <property type="entry name" value="PAN_AP_plant"/>
    <property type="match status" value="1"/>
</dbReference>
<dbReference type="InterPro" id="IPR001245">
    <property type="entry name" value="Ser-Thr/Tyr_kinase_cat_dom"/>
</dbReference>
<feature type="domain" description="Bulb-type lectin" evidence="25">
    <location>
        <begin position="23"/>
        <end position="146"/>
    </location>
</feature>
<evidence type="ECO:0000256" key="17">
    <source>
        <dbReference type="ARBA" id="ARBA00047899"/>
    </source>
</evidence>
<dbReference type="InterPro" id="IPR001480">
    <property type="entry name" value="Bulb-type_lectin_dom"/>
</dbReference>
<dbReference type="Pfam" id="PF00954">
    <property type="entry name" value="S_locus_glycop"/>
    <property type="match status" value="1"/>
</dbReference>
<dbReference type="PROSITE" id="PS50011">
    <property type="entry name" value="PROTEIN_KINASE_DOM"/>
    <property type="match status" value="1"/>
</dbReference>
<evidence type="ECO:0000256" key="6">
    <source>
        <dbReference type="ARBA" id="ARBA00022692"/>
    </source>
</evidence>
<evidence type="ECO:0000259" key="26">
    <source>
        <dbReference type="PROSITE" id="PS50948"/>
    </source>
</evidence>
<keyword evidence="14" id="KW-1015">Disulfide bond</keyword>
<keyword evidence="13 21" id="KW-0472">Membrane</keyword>
<dbReference type="PROSITE" id="PS00108">
    <property type="entry name" value="PROTEIN_KINASE_ST"/>
    <property type="match status" value="1"/>
</dbReference>
<dbReference type="InterPro" id="IPR036426">
    <property type="entry name" value="Bulb-type_lectin_dom_sf"/>
</dbReference>
<dbReference type="GO" id="GO:0048544">
    <property type="term" value="P:recognition of pollen"/>
    <property type="evidence" value="ECO:0007669"/>
    <property type="project" value="InterPro"/>
</dbReference>
<comment type="catalytic activity">
    <reaction evidence="18">
        <text>L-seryl-[protein] + ATP = O-phospho-L-seryl-[protein] + ADP + H(+)</text>
        <dbReference type="Rhea" id="RHEA:17989"/>
        <dbReference type="Rhea" id="RHEA-COMP:9863"/>
        <dbReference type="Rhea" id="RHEA-COMP:11604"/>
        <dbReference type="ChEBI" id="CHEBI:15378"/>
        <dbReference type="ChEBI" id="CHEBI:29999"/>
        <dbReference type="ChEBI" id="CHEBI:30616"/>
        <dbReference type="ChEBI" id="CHEBI:83421"/>
        <dbReference type="ChEBI" id="CHEBI:456216"/>
        <dbReference type="EC" id="2.7.11.1"/>
    </reaction>
</comment>
<dbReference type="eggNOG" id="ENOG502QUDG">
    <property type="taxonomic scope" value="Eukaryota"/>
</dbReference>
<dbReference type="SMART" id="SM00108">
    <property type="entry name" value="B_lectin"/>
    <property type="match status" value="1"/>
</dbReference>
<evidence type="ECO:0000256" key="20">
    <source>
        <dbReference type="PROSITE-ProRule" id="PRU10141"/>
    </source>
</evidence>
<feature type="binding site" evidence="20">
    <location>
        <position position="546"/>
    </location>
    <ligand>
        <name>ATP</name>
        <dbReference type="ChEBI" id="CHEBI:30616"/>
    </ligand>
</feature>
<dbReference type="EC" id="2.7.11.1" evidence="2"/>
<evidence type="ECO:0000313" key="27">
    <source>
        <dbReference type="EMBL" id="EXC29555.1"/>
    </source>
</evidence>
<dbReference type="AlphaFoldDB" id="W9SVD8"/>
<dbReference type="GO" id="GO:0005524">
    <property type="term" value="F:ATP binding"/>
    <property type="evidence" value="ECO:0007669"/>
    <property type="project" value="UniProtKB-UniRule"/>
</dbReference>
<evidence type="ECO:0000256" key="4">
    <source>
        <dbReference type="ARBA" id="ARBA00022527"/>
    </source>
</evidence>
<dbReference type="FunFam" id="1.10.510.10:FF:000060">
    <property type="entry name" value="G-type lectin S-receptor-like serine/threonine-protein kinase"/>
    <property type="match status" value="1"/>
</dbReference>
<dbReference type="Gene3D" id="2.90.10.10">
    <property type="entry name" value="Bulb-type lectin domain"/>
    <property type="match status" value="1"/>
</dbReference>
<evidence type="ECO:0000256" key="16">
    <source>
        <dbReference type="ARBA" id="ARBA00023180"/>
    </source>
</evidence>
<dbReference type="Pfam" id="PF08276">
    <property type="entry name" value="PAN_2"/>
    <property type="match status" value="1"/>
</dbReference>
<sequence>MNSHAAFLNTLIILLILPCWSSLDTITPDHPIKDGDVLISGRQSYALGFFSPGNSHYRYVGIWYYRVPEKTVVWVANRDNPINDTSGILTINSRGGLVIYGENRNSPIWSANVSVSSANSSVAKLLDVGNLVLYGNSRSQSVLWQSFDHPTHTMLPFMKLGLNRKSGLDRFLTSWRSLDDPGTGNSSLRVDPSGHPQVVLYKNGAPSWRGGPWTGSGLSGVPEMRSNFIFNVSFVDNQDELFITYGIHNDSIFSRMVIDESGVVHRSTWHDQGQHWVEFWSAPRDLCDDYKQCGANGNCDPSTTNKFECTCLPGFEPKSPRDWFLRDGSGGCLRKKGVSTCGSGEGFVKLTHMKVPDTSKARVQMNLSLEGCRQECLRNCSCTAYTSADERGAGIGCLMWYGDLVDGRTYSAAGQELHVRVDNITLAEYSKKSRSLSKVGKVAISLACIVVLFLVIVVHCWAKKKRKAKAEQSKHLSSLTTSPTFSQVSLKNEFDESRRGSELLFFDLNTIAAATDNFAIHNKLGEGGFGSVYKGMIYGRKEIAIKRLSKHSGQGTEEFKNEIMLIAKLQHRNLVRLLGCCVQGEEKMLIYEYLPNKSLDAFIFDEEKRKLLDWRKRFDIICGIARGMLYLHQDSRLRIIHRDLKASNVLLDEVMNPKIADFGMARIFGGNQLEANTNRVVGTYGYMSPEYAMQGRFSIKSDVYSFGVLLLEIITGKKNTSYYHENPETNLVGHVWDLWRDGKALELMDSSLDESYGGEALRCIIIGLLCVQEFAADRPTMSAVVSMLGNDSALPSPKQPAFVYKKSYTSGDPSTSEGANSIYDVTCTVVEPHRLSPILLRFSSLLGGERQRRQRSGGDEDHRYRVVRLSSEIRVLALPSPTFAIRDPERTSRQGVPRCHLSTHNLSLLGNGGLRQRRHELKIEASVARCRYESKVDAHHRTVTERRRRLGWRRWSSAREGDFAGEDVVRPERKTWTENKTDGREFCWDQI</sequence>
<keyword evidence="7 22" id="KW-0732">Signal</keyword>
<dbReference type="Proteomes" id="UP000030645">
    <property type="component" value="Unassembled WGS sequence"/>
</dbReference>
<dbReference type="PROSITE" id="PS50026">
    <property type="entry name" value="EGF_3"/>
    <property type="match status" value="1"/>
</dbReference>
<evidence type="ECO:0000259" key="24">
    <source>
        <dbReference type="PROSITE" id="PS50026"/>
    </source>
</evidence>
<evidence type="ECO:0000259" key="23">
    <source>
        <dbReference type="PROSITE" id="PS50011"/>
    </source>
</evidence>
<keyword evidence="9 20" id="KW-0547">Nucleotide-binding</keyword>
<evidence type="ECO:0000256" key="9">
    <source>
        <dbReference type="ARBA" id="ARBA00022741"/>
    </source>
</evidence>
<evidence type="ECO:0000313" key="28">
    <source>
        <dbReference type="Proteomes" id="UP000030645"/>
    </source>
</evidence>
<keyword evidence="3" id="KW-1003">Cell membrane</keyword>
<keyword evidence="16" id="KW-0325">Glycoprotein</keyword>
<dbReference type="GO" id="GO:0005886">
    <property type="term" value="C:plasma membrane"/>
    <property type="evidence" value="ECO:0007669"/>
    <property type="project" value="UniProtKB-SubCell"/>
</dbReference>
<dbReference type="PANTHER" id="PTHR27002">
    <property type="entry name" value="RECEPTOR-LIKE SERINE/THREONINE-PROTEIN KINASE SD1-8"/>
    <property type="match status" value="1"/>
</dbReference>
<dbReference type="PROSITE" id="PS50927">
    <property type="entry name" value="BULB_LECTIN"/>
    <property type="match status" value="1"/>
</dbReference>
<feature type="signal peptide" evidence="22">
    <location>
        <begin position="1"/>
        <end position="21"/>
    </location>
</feature>
<dbReference type="SMART" id="SM00220">
    <property type="entry name" value="S_TKc"/>
    <property type="match status" value="1"/>
</dbReference>
<dbReference type="CDD" id="cd00028">
    <property type="entry name" value="B_lectin"/>
    <property type="match status" value="1"/>
</dbReference>
<dbReference type="GO" id="GO:0004674">
    <property type="term" value="F:protein serine/threonine kinase activity"/>
    <property type="evidence" value="ECO:0007669"/>
    <property type="project" value="UniProtKB-KW"/>
</dbReference>
<protein>
    <recommendedName>
        <fullName evidence="2">non-specific serine/threonine protein kinase</fullName>
        <ecNumber evidence="2">2.7.11.1</ecNumber>
    </recommendedName>
</protein>
<dbReference type="CDD" id="cd00054">
    <property type="entry name" value="EGF_CA"/>
    <property type="match status" value="1"/>
</dbReference>
<comment type="catalytic activity">
    <reaction evidence="17">
        <text>L-threonyl-[protein] + ATP = O-phospho-L-threonyl-[protein] + ADP + H(+)</text>
        <dbReference type="Rhea" id="RHEA:46608"/>
        <dbReference type="Rhea" id="RHEA-COMP:11060"/>
        <dbReference type="Rhea" id="RHEA-COMP:11605"/>
        <dbReference type="ChEBI" id="CHEBI:15378"/>
        <dbReference type="ChEBI" id="CHEBI:30013"/>
        <dbReference type="ChEBI" id="CHEBI:30616"/>
        <dbReference type="ChEBI" id="CHEBI:61977"/>
        <dbReference type="ChEBI" id="CHEBI:456216"/>
        <dbReference type="EC" id="2.7.11.1"/>
    </reaction>
</comment>
<feature type="chain" id="PRO_5004929604" description="non-specific serine/threonine protein kinase" evidence="22">
    <location>
        <begin position="22"/>
        <end position="991"/>
    </location>
</feature>
<comment type="subcellular location">
    <subcellularLocation>
        <location evidence="1">Cell membrane</location>
        <topology evidence="1">Single-pass type I membrane protein</topology>
    </subcellularLocation>
</comment>
<dbReference type="PANTHER" id="PTHR27002:SF1095">
    <property type="entry name" value="G-TYPE LECTIN S-RECEPTOR-LIKE SERINE_THREONINE-PROTEIN KINASE RKS1"/>
    <property type="match status" value="1"/>
</dbReference>
<keyword evidence="11 20" id="KW-0067">ATP-binding</keyword>
<keyword evidence="10 27" id="KW-0418">Kinase</keyword>
<keyword evidence="12 21" id="KW-1133">Transmembrane helix</keyword>
<keyword evidence="19" id="KW-0245">EGF-like domain</keyword>
<evidence type="ECO:0000256" key="1">
    <source>
        <dbReference type="ARBA" id="ARBA00004251"/>
    </source>
</evidence>
<evidence type="ECO:0000259" key="25">
    <source>
        <dbReference type="PROSITE" id="PS50927"/>
    </source>
</evidence>
<dbReference type="InterPro" id="IPR000858">
    <property type="entry name" value="S_locus_glycoprot_dom"/>
</dbReference>
<feature type="domain" description="EGF-like" evidence="24">
    <location>
        <begin position="283"/>
        <end position="321"/>
    </location>
</feature>
<gene>
    <name evidence="27" type="ORF">L484_005008</name>
</gene>
<dbReference type="InterPro" id="IPR008271">
    <property type="entry name" value="Ser/Thr_kinase_AS"/>
</dbReference>
<dbReference type="InterPro" id="IPR003609">
    <property type="entry name" value="Pan_app"/>
</dbReference>
<dbReference type="PROSITE" id="PS50948">
    <property type="entry name" value="PAN"/>
    <property type="match status" value="1"/>
</dbReference>
<dbReference type="Gene3D" id="3.30.200.20">
    <property type="entry name" value="Phosphorylase Kinase, domain 1"/>
    <property type="match status" value="1"/>
</dbReference>
<keyword evidence="28" id="KW-1185">Reference proteome</keyword>
<dbReference type="PROSITE" id="PS00107">
    <property type="entry name" value="PROTEIN_KINASE_ATP"/>
    <property type="match status" value="1"/>
</dbReference>
<proteinExistence type="predicted"/>
<evidence type="ECO:0000256" key="12">
    <source>
        <dbReference type="ARBA" id="ARBA00022989"/>
    </source>
</evidence>
<evidence type="ECO:0000256" key="10">
    <source>
        <dbReference type="ARBA" id="ARBA00022777"/>
    </source>
</evidence>
<keyword evidence="6 21" id="KW-0812">Transmembrane</keyword>
<keyword evidence="5" id="KW-0808">Transferase</keyword>
<keyword evidence="4" id="KW-0723">Serine/threonine-protein kinase</keyword>
<keyword evidence="8 27" id="KW-0430">Lectin</keyword>
<evidence type="ECO:0000256" key="3">
    <source>
        <dbReference type="ARBA" id="ARBA00022475"/>
    </source>
</evidence>
<keyword evidence="15 27" id="KW-0675">Receptor</keyword>
<feature type="domain" description="Apple" evidence="26">
    <location>
        <begin position="341"/>
        <end position="422"/>
    </location>
</feature>
<evidence type="ECO:0000256" key="2">
    <source>
        <dbReference type="ARBA" id="ARBA00012513"/>
    </source>
</evidence>